<dbReference type="RefSeq" id="WP_153760892.1">
    <property type="nucleotide sequence ID" value="NZ_CP045851.1"/>
</dbReference>
<dbReference type="KEGG" id="atq:GH723_17735"/>
<feature type="domain" description="CASTOR ACT" evidence="2">
    <location>
        <begin position="69"/>
        <end position="125"/>
    </location>
</feature>
<dbReference type="InterPro" id="IPR045865">
    <property type="entry name" value="ACT-like_dom_sf"/>
</dbReference>
<evidence type="ECO:0000313" key="4">
    <source>
        <dbReference type="Proteomes" id="UP000334019"/>
    </source>
</evidence>
<organism evidence="3 4">
    <name type="scientific">Actinomarinicola tropica</name>
    <dbReference type="NCBI Taxonomy" id="2789776"/>
    <lineage>
        <taxon>Bacteria</taxon>
        <taxon>Bacillati</taxon>
        <taxon>Actinomycetota</taxon>
        <taxon>Acidimicrobiia</taxon>
        <taxon>Acidimicrobiales</taxon>
        <taxon>Iamiaceae</taxon>
        <taxon>Actinomarinicola</taxon>
    </lineage>
</organism>
<dbReference type="Pfam" id="PF10000">
    <property type="entry name" value="ACT_3"/>
    <property type="match status" value="1"/>
</dbReference>
<dbReference type="AlphaFoldDB" id="A0A5Q2RJ40"/>
<proteinExistence type="predicted"/>
<dbReference type="Proteomes" id="UP000334019">
    <property type="component" value="Chromosome"/>
</dbReference>
<evidence type="ECO:0000259" key="2">
    <source>
        <dbReference type="Pfam" id="PF13840"/>
    </source>
</evidence>
<protein>
    <submittedName>
        <fullName evidence="3">ACT domain-containing protein</fullName>
    </submittedName>
</protein>
<keyword evidence="4" id="KW-1185">Reference proteome</keyword>
<dbReference type="PANTHER" id="PTHR39199:SF1">
    <property type="entry name" value="BLR5128 PROTEIN"/>
    <property type="match status" value="1"/>
</dbReference>
<dbReference type="EMBL" id="CP045851">
    <property type="protein sequence ID" value="QGG96789.1"/>
    <property type="molecule type" value="Genomic_DNA"/>
</dbReference>
<dbReference type="InterPro" id="IPR018717">
    <property type="entry name" value="DUF2241"/>
</dbReference>
<evidence type="ECO:0000313" key="3">
    <source>
        <dbReference type="EMBL" id="QGG96789.1"/>
    </source>
</evidence>
<dbReference type="InterPro" id="IPR027795">
    <property type="entry name" value="CASTOR_ACT_dom"/>
</dbReference>
<reference evidence="3 4" key="1">
    <citation type="submission" date="2019-11" db="EMBL/GenBank/DDBJ databases">
        <authorList>
            <person name="He Y."/>
        </authorList>
    </citation>
    <scope>NUCLEOTIDE SEQUENCE [LARGE SCALE GENOMIC DNA]</scope>
    <source>
        <strain evidence="3 4">SCSIO 58843</strain>
    </source>
</reference>
<sequence>MPGETDLATMLAALRIERRAEPVTVVHLTEPVALDDGVLAVIQEGEGTTAVVTIAAAERRGWPVAFRAAWLTVAVHSALEAVGLTAALAAALAREDIPCNVLAAYHHDHLLVPLDRADDAIRCLESLRG</sequence>
<evidence type="ECO:0000259" key="1">
    <source>
        <dbReference type="Pfam" id="PF10000"/>
    </source>
</evidence>
<name>A0A5Q2RJ40_9ACTN</name>
<dbReference type="PANTHER" id="PTHR39199">
    <property type="entry name" value="BLR5128 PROTEIN"/>
    <property type="match status" value="1"/>
</dbReference>
<feature type="domain" description="DUF2241" evidence="1">
    <location>
        <begin position="2"/>
        <end position="68"/>
    </location>
</feature>
<dbReference type="Pfam" id="PF13840">
    <property type="entry name" value="ACT_7"/>
    <property type="match status" value="1"/>
</dbReference>
<dbReference type="Gene3D" id="3.30.2130.10">
    <property type="entry name" value="VC0802-like"/>
    <property type="match status" value="1"/>
</dbReference>
<gene>
    <name evidence="3" type="ORF">GH723_17735</name>
</gene>
<accession>A0A5Q2RJ40</accession>
<dbReference type="SUPFAM" id="SSF55021">
    <property type="entry name" value="ACT-like"/>
    <property type="match status" value="1"/>
</dbReference>